<dbReference type="InterPro" id="IPR048466">
    <property type="entry name" value="DNA_pol3_delta-like_C"/>
</dbReference>
<dbReference type="InterPro" id="IPR027417">
    <property type="entry name" value="P-loop_NTPase"/>
</dbReference>
<dbReference type="Gene3D" id="1.10.8.60">
    <property type="match status" value="1"/>
</dbReference>
<dbReference type="EC" id="2.7.7.7" evidence="1"/>
<dbReference type="RefSeq" id="WP_185624552.1">
    <property type="nucleotide sequence ID" value="NZ_JABGBW010000007.1"/>
</dbReference>
<dbReference type="InterPro" id="IPR008921">
    <property type="entry name" value="DNA_pol3_clamp-load_cplx_C"/>
</dbReference>
<evidence type="ECO:0000256" key="5">
    <source>
        <dbReference type="ARBA" id="ARBA00022705"/>
    </source>
</evidence>
<proteinExistence type="inferred from homology"/>
<dbReference type="SUPFAM" id="SSF52540">
    <property type="entry name" value="P-loop containing nucleoside triphosphate hydrolases"/>
    <property type="match status" value="1"/>
</dbReference>
<keyword evidence="4 11" id="KW-0548">Nucleotidyltransferase</keyword>
<feature type="domain" description="DNA polymerase III delta N-terminal" evidence="9">
    <location>
        <begin position="19"/>
        <end position="141"/>
    </location>
</feature>
<dbReference type="PANTHER" id="PTHR34388:SF1">
    <property type="entry name" value="DNA POLYMERASE III SUBUNIT DELTA"/>
    <property type="match status" value="1"/>
</dbReference>
<evidence type="ECO:0000313" key="12">
    <source>
        <dbReference type="Proteomes" id="UP000713904"/>
    </source>
</evidence>
<dbReference type="GO" id="GO:0003887">
    <property type="term" value="F:DNA-directed DNA polymerase activity"/>
    <property type="evidence" value="ECO:0007669"/>
    <property type="project" value="UniProtKB-EC"/>
</dbReference>
<keyword evidence="5" id="KW-0235">DNA replication</keyword>
<accession>A0ABR6TM80</accession>
<sequence>MERNKLIEQLEEEKYQNLYFIFGREAYLIEEVQELFKKIVNTDMADFNLSVLDGKETNIEQLISSVETLPFMAEKRVLIIKDFELFKGKRKNFSEEDEKILVSLIENIPETTILVFISYGEVDKKRKIYKVVEKNGIICEMKKMEDISLLNWCKEEFISQNIQITNSVVTYFIEMTGYRDRNSDMTLSDMKNEIRKLSSYIGSNGILDKNVVDELLKSKSENDIFQLIDLIGNKNSARSVKVLNDMLDNGESVLGVFAMLSKQFSQIIQVKTLQEKKMPQNIIKDTLQLHPYAMNKLMRQSRNFSDEILIDIINYIMESDFKIKQGKMDDRIAAEIFIAKYCR</sequence>
<dbReference type="Pfam" id="PF21694">
    <property type="entry name" value="DNA_pol3_delta_C"/>
    <property type="match status" value="1"/>
</dbReference>
<protein>
    <recommendedName>
        <fullName evidence="2">DNA polymerase III subunit delta</fullName>
        <ecNumber evidence="1">2.7.7.7</ecNumber>
    </recommendedName>
</protein>
<evidence type="ECO:0000256" key="6">
    <source>
        <dbReference type="ARBA" id="ARBA00022932"/>
    </source>
</evidence>
<dbReference type="Gene3D" id="3.40.50.300">
    <property type="entry name" value="P-loop containing nucleotide triphosphate hydrolases"/>
    <property type="match status" value="1"/>
</dbReference>
<name>A0ABR6TM80_9FIRM</name>
<evidence type="ECO:0000256" key="7">
    <source>
        <dbReference type="ARBA" id="ARBA00034754"/>
    </source>
</evidence>
<gene>
    <name evidence="11" type="primary">holA</name>
    <name evidence="11" type="ORF">HLB29_07495</name>
</gene>
<evidence type="ECO:0000256" key="4">
    <source>
        <dbReference type="ARBA" id="ARBA00022695"/>
    </source>
</evidence>
<dbReference type="EMBL" id="JABGBW010000007">
    <property type="protein sequence ID" value="MBC2576530.1"/>
    <property type="molecule type" value="Genomic_DNA"/>
</dbReference>
<reference evidence="11 12" key="1">
    <citation type="submission" date="2020-05" db="EMBL/GenBank/DDBJ databases">
        <title>Draft genome of xy-202 and genomic insight in genome of the genus Peptostreptococcus.</title>
        <authorList>
            <person name="Zhang Z."/>
        </authorList>
    </citation>
    <scope>NUCLEOTIDE SEQUENCE [LARGE SCALE GENOMIC DNA]</scope>
    <source>
        <strain evidence="11 12">DSM 27025</strain>
    </source>
</reference>
<feature type="domain" description="DNA polymerase III delta subunit-like C-terminal" evidence="10">
    <location>
        <begin position="221"/>
        <end position="341"/>
    </location>
</feature>
<evidence type="ECO:0000259" key="9">
    <source>
        <dbReference type="Pfam" id="PF06144"/>
    </source>
</evidence>
<dbReference type="Gene3D" id="1.20.272.10">
    <property type="match status" value="1"/>
</dbReference>
<evidence type="ECO:0000256" key="8">
    <source>
        <dbReference type="ARBA" id="ARBA00049244"/>
    </source>
</evidence>
<keyword evidence="12" id="KW-1185">Reference proteome</keyword>
<dbReference type="Proteomes" id="UP000713904">
    <property type="component" value="Unassembled WGS sequence"/>
</dbReference>
<dbReference type="Pfam" id="PF06144">
    <property type="entry name" value="DNA_pol3_delta"/>
    <property type="match status" value="1"/>
</dbReference>
<comment type="caution">
    <text evidence="11">The sequence shown here is derived from an EMBL/GenBank/DDBJ whole genome shotgun (WGS) entry which is preliminary data.</text>
</comment>
<organism evidence="11 12">
    <name type="scientific">Peptostreptococcus canis</name>
    <dbReference type="NCBI Taxonomy" id="1159213"/>
    <lineage>
        <taxon>Bacteria</taxon>
        <taxon>Bacillati</taxon>
        <taxon>Bacillota</taxon>
        <taxon>Clostridia</taxon>
        <taxon>Peptostreptococcales</taxon>
        <taxon>Peptostreptococcaceae</taxon>
        <taxon>Peptostreptococcus</taxon>
    </lineage>
</organism>
<dbReference type="SUPFAM" id="SSF48019">
    <property type="entry name" value="post-AAA+ oligomerization domain-like"/>
    <property type="match status" value="1"/>
</dbReference>
<dbReference type="InterPro" id="IPR005790">
    <property type="entry name" value="DNA_polIII_delta"/>
</dbReference>
<keyword evidence="3 11" id="KW-0808">Transferase</keyword>
<keyword evidence="6" id="KW-0239">DNA-directed DNA polymerase</keyword>
<dbReference type="NCBIfam" id="TIGR01128">
    <property type="entry name" value="holA"/>
    <property type="match status" value="1"/>
</dbReference>
<evidence type="ECO:0000256" key="1">
    <source>
        <dbReference type="ARBA" id="ARBA00012417"/>
    </source>
</evidence>
<comment type="catalytic activity">
    <reaction evidence="8">
        <text>DNA(n) + a 2'-deoxyribonucleoside 5'-triphosphate = DNA(n+1) + diphosphate</text>
        <dbReference type="Rhea" id="RHEA:22508"/>
        <dbReference type="Rhea" id="RHEA-COMP:17339"/>
        <dbReference type="Rhea" id="RHEA-COMP:17340"/>
        <dbReference type="ChEBI" id="CHEBI:33019"/>
        <dbReference type="ChEBI" id="CHEBI:61560"/>
        <dbReference type="ChEBI" id="CHEBI:173112"/>
        <dbReference type="EC" id="2.7.7.7"/>
    </reaction>
</comment>
<evidence type="ECO:0000313" key="11">
    <source>
        <dbReference type="EMBL" id="MBC2576530.1"/>
    </source>
</evidence>
<dbReference type="InterPro" id="IPR010372">
    <property type="entry name" value="DNA_pol3_delta_N"/>
</dbReference>
<evidence type="ECO:0000256" key="2">
    <source>
        <dbReference type="ARBA" id="ARBA00017703"/>
    </source>
</evidence>
<comment type="similarity">
    <text evidence="7">Belongs to the DNA polymerase HolA subunit family.</text>
</comment>
<evidence type="ECO:0000256" key="3">
    <source>
        <dbReference type="ARBA" id="ARBA00022679"/>
    </source>
</evidence>
<evidence type="ECO:0000259" key="10">
    <source>
        <dbReference type="Pfam" id="PF21694"/>
    </source>
</evidence>
<dbReference type="PANTHER" id="PTHR34388">
    <property type="entry name" value="DNA POLYMERASE III SUBUNIT DELTA"/>
    <property type="match status" value="1"/>
</dbReference>